<dbReference type="InterPro" id="IPR036291">
    <property type="entry name" value="NAD(P)-bd_dom_sf"/>
</dbReference>
<dbReference type="PANTHER" id="PTHR47129:SF1">
    <property type="entry name" value="NMRA-LIKE DOMAIN-CONTAINING PROTEIN"/>
    <property type="match status" value="1"/>
</dbReference>
<dbReference type="Gene3D" id="3.90.25.10">
    <property type="entry name" value="UDP-galactose 4-epimerase, domain 1"/>
    <property type="match status" value="1"/>
</dbReference>
<name>A0A7H9DSM5_9FLAO</name>
<evidence type="ECO:0000313" key="2">
    <source>
        <dbReference type="EMBL" id="QLL57739.1"/>
    </source>
</evidence>
<dbReference type="InterPro" id="IPR052718">
    <property type="entry name" value="NmrA-type_oxidoreductase"/>
</dbReference>
<dbReference type="PANTHER" id="PTHR47129">
    <property type="entry name" value="QUINONE OXIDOREDUCTASE 2"/>
    <property type="match status" value="1"/>
</dbReference>
<dbReference type="SUPFAM" id="SSF51735">
    <property type="entry name" value="NAD(P)-binding Rossmann-fold domains"/>
    <property type="match status" value="1"/>
</dbReference>
<dbReference type="CDD" id="cd05269">
    <property type="entry name" value="TMR_SDR_a"/>
    <property type="match status" value="1"/>
</dbReference>
<dbReference type="GeneID" id="78401089"/>
<reference evidence="2 3" key="1">
    <citation type="submission" date="2019-06" db="EMBL/GenBank/DDBJ databases">
        <title>Emergence of pandrug resistant Empedobacter falsenii in China.</title>
        <authorList>
            <person name="Dong N."/>
            <person name="Chen S."/>
            <person name="Zhang R."/>
        </authorList>
    </citation>
    <scope>NUCLEOTIDE SEQUENCE [LARGE SCALE GENOMIC DNA]</scope>
    <source>
        <strain evidence="2 3">1681-1</strain>
    </source>
</reference>
<dbReference type="RefSeq" id="WP_180906439.1">
    <property type="nucleotide sequence ID" value="NZ_CP040908.1"/>
</dbReference>
<dbReference type="InterPro" id="IPR008030">
    <property type="entry name" value="NmrA-like"/>
</dbReference>
<dbReference type="EMBL" id="CP040908">
    <property type="protein sequence ID" value="QLL57739.1"/>
    <property type="molecule type" value="Genomic_DNA"/>
</dbReference>
<gene>
    <name evidence="2" type="ORF">FH779_06450</name>
</gene>
<dbReference type="Proteomes" id="UP000510643">
    <property type="component" value="Chromosome"/>
</dbReference>
<evidence type="ECO:0000313" key="3">
    <source>
        <dbReference type="Proteomes" id="UP000510643"/>
    </source>
</evidence>
<protein>
    <submittedName>
        <fullName evidence="2">SDR family oxidoreductase</fullName>
    </submittedName>
</protein>
<dbReference type="Pfam" id="PF05368">
    <property type="entry name" value="NmrA"/>
    <property type="match status" value="1"/>
</dbReference>
<proteinExistence type="predicted"/>
<sequence>MILITGATGNLGSSVVNQLLKKSTQDTFVVTSSNQEGVNKLTSKGFQARLANFSDRESLKESFDGIEKLLLISTMDSNRFEQHKNVIDAAKDQGVKHIVYTGLAIKDIQTSGVKDLMISHFQTEDYIKKSGLTYTILRNTMYADALNQILGENALNQNINLPGGNGKVPYVLRREMGEGTANLLLQKGHENKTYDIVGNKEYSYQDIANVLSNLSGKTINYNDISENDFEKNLKQIGFPDFAIYLNTGTLFDIKTHQYEIENKFLEELLERPTAPIEEFLKELFKI</sequence>
<organism evidence="2 3">
    <name type="scientific">Empedobacter falsenii</name>
    <dbReference type="NCBI Taxonomy" id="343874"/>
    <lineage>
        <taxon>Bacteria</taxon>
        <taxon>Pseudomonadati</taxon>
        <taxon>Bacteroidota</taxon>
        <taxon>Flavobacteriia</taxon>
        <taxon>Flavobacteriales</taxon>
        <taxon>Weeksellaceae</taxon>
        <taxon>Empedobacter</taxon>
    </lineage>
</organism>
<keyword evidence="3" id="KW-1185">Reference proteome</keyword>
<evidence type="ECO:0000259" key="1">
    <source>
        <dbReference type="Pfam" id="PF05368"/>
    </source>
</evidence>
<dbReference type="KEGG" id="efal:FH779_06450"/>
<dbReference type="AlphaFoldDB" id="A0A7H9DSM5"/>
<feature type="domain" description="NmrA-like" evidence="1">
    <location>
        <begin position="2"/>
        <end position="267"/>
    </location>
</feature>
<dbReference type="Gene3D" id="3.40.50.720">
    <property type="entry name" value="NAD(P)-binding Rossmann-like Domain"/>
    <property type="match status" value="1"/>
</dbReference>
<accession>A0A7H9DSM5</accession>